<feature type="transmembrane region" description="Helical" evidence="1">
    <location>
        <begin position="158"/>
        <end position="176"/>
    </location>
</feature>
<dbReference type="EMBL" id="FN545218">
    <property type="protein sequence ID" value="CBA74047.1"/>
    <property type="molecule type" value="Genomic_DNA"/>
</dbReference>
<keyword evidence="1" id="KW-0812">Transmembrane</keyword>
<organism evidence="2">
    <name type="scientific">Arsenophonus nasoniae</name>
    <name type="common">son-killer infecting Nasonia vitripennis</name>
    <dbReference type="NCBI Taxonomy" id="638"/>
    <lineage>
        <taxon>Bacteria</taxon>
        <taxon>Pseudomonadati</taxon>
        <taxon>Pseudomonadota</taxon>
        <taxon>Gammaproteobacteria</taxon>
        <taxon>Enterobacterales</taxon>
        <taxon>Morganellaceae</taxon>
        <taxon>Arsenophonus</taxon>
    </lineage>
</organism>
<dbReference type="Pfam" id="PF14348">
    <property type="entry name" value="DtrJ-like"/>
    <property type="match status" value="1"/>
</dbReference>
<gene>
    <name evidence="2" type="primary">traD</name>
    <name evidence="2" type="ORF">ARN_21060</name>
</gene>
<sequence>MIVCTTLLVISSMFIPASWYKANMMREFKMGEVMTGKKSFNTKILPYANALYTEYFVDTGINDVLQNYFKSAETSENKLENTFNTISNVFLPFFKNMTTVISYHLYMMTYRLSVLSFWTYYFIIMLIPSVFSGALQWKRKQYDFSYVSPFLNRRSIKLIGLCIFFMVLSIIIPLPVPPVINAVMALFVVPTAIILTISNLPKQI</sequence>
<name>D2U0R8_9GAMM</name>
<dbReference type="InterPro" id="IPR022266">
    <property type="entry name" value="DtrJ-like"/>
</dbReference>
<reference evidence="2" key="1">
    <citation type="journal article" date="2010" name="Insect Mol. Biol.">
        <title>The draft genome sequence of Arsenophonus nasoniae, son-killer bacterium of Nasonia vitripennis, reveals genes associated with virulence and symbiosis.</title>
        <authorList>
            <person name="Wilkes T."/>
            <person name="Darby A.C."/>
            <person name="Choi J."/>
            <person name="Colborne J.K."/>
            <person name="Werren J.H."/>
            <person name="Hurst G.D.D."/>
        </authorList>
    </citation>
    <scope>NUCLEOTIDE SEQUENCE</scope>
</reference>
<evidence type="ECO:0000313" key="2">
    <source>
        <dbReference type="EMBL" id="CBA74047.1"/>
    </source>
</evidence>
<feature type="transmembrane region" description="Helical" evidence="1">
    <location>
        <begin position="182"/>
        <end position="200"/>
    </location>
</feature>
<proteinExistence type="predicted"/>
<accession>D2U0R8</accession>
<keyword evidence="1" id="KW-1133">Transmembrane helix</keyword>
<protein>
    <submittedName>
        <fullName evidence="2">Conjugative transfer pilus assembly protein TraD</fullName>
    </submittedName>
</protein>
<feature type="transmembrane region" description="Helical" evidence="1">
    <location>
        <begin position="117"/>
        <end position="137"/>
    </location>
</feature>
<keyword evidence="1" id="KW-0472">Membrane</keyword>
<dbReference type="AlphaFoldDB" id="D2U0R8"/>
<evidence type="ECO:0000256" key="1">
    <source>
        <dbReference type="SAM" id="Phobius"/>
    </source>
</evidence>